<reference evidence="1 2" key="1">
    <citation type="submission" date="2019-02" db="EMBL/GenBank/DDBJ databases">
        <title>Deep-cultivation of Planctomycetes and their phenomic and genomic characterization uncovers novel biology.</title>
        <authorList>
            <person name="Wiegand S."/>
            <person name="Jogler M."/>
            <person name="Boedeker C."/>
            <person name="Pinto D."/>
            <person name="Vollmers J."/>
            <person name="Rivas-Marin E."/>
            <person name="Kohn T."/>
            <person name="Peeters S.H."/>
            <person name="Heuer A."/>
            <person name="Rast P."/>
            <person name="Oberbeckmann S."/>
            <person name="Bunk B."/>
            <person name="Jeske O."/>
            <person name="Meyerdierks A."/>
            <person name="Storesund J.E."/>
            <person name="Kallscheuer N."/>
            <person name="Luecker S."/>
            <person name="Lage O.M."/>
            <person name="Pohl T."/>
            <person name="Merkel B.J."/>
            <person name="Hornburger P."/>
            <person name="Mueller R.-W."/>
            <person name="Bruemmer F."/>
            <person name="Labrenz M."/>
            <person name="Spormann A.M."/>
            <person name="Op den Camp H."/>
            <person name="Overmann J."/>
            <person name="Amann R."/>
            <person name="Jetten M.S.M."/>
            <person name="Mascher T."/>
            <person name="Medema M.H."/>
            <person name="Devos D.P."/>
            <person name="Kaster A.-K."/>
            <person name="Ovreas L."/>
            <person name="Rohde M."/>
            <person name="Galperin M.Y."/>
            <person name="Jogler C."/>
        </authorList>
    </citation>
    <scope>NUCLEOTIDE SEQUENCE [LARGE SCALE GENOMIC DNA]</scope>
    <source>
        <strain evidence="1 2">Poly24</strain>
    </source>
</reference>
<evidence type="ECO:0000313" key="2">
    <source>
        <dbReference type="Proteomes" id="UP000315082"/>
    </source>
</evidence>
<dbReference type="Proteomes" id="UP000315082">
    <property type="component" value="Chromosome"/>
</dbReference>
<name>A0A518JYL8_9BACT</name>
<organism evidence="1 2">
    <name type="scientific">Rosistilla carotiformis</name>
    <dbReference type="NCBI Taxonomy" id="2528017"/>
    <lineage>
        <taxon>Bacteria</taxon>
        <taxon>Pseudomonadati</taxon>
        <taxon>Planctomycetota</taxon>
        <taxon>Planctomycetia</taxon>
        <taxon>Pirellulales</taxon>
        <taxon>Pirellulaceae</taxon>
        <taxon>Rosistilla</taxon>
    </lineage>
</organism>
<gene>
    <name evidence="1" type="ORF">Poly24_43550</name>
</gene>
<dbReference type="Gene3D" id="2.20.28.160">
    <property type="match status" value="1"/>
</dbReference>
<evidence type="ECO:0000313" key="1">
    <source>
        <dbReference type="EMBL" id="QDV70629.1"/>
    </source>
</evidence>
<dbReference type="AlphaFoldDB" id="A0A518JYL8"/>
<accession>A0A518JYL8</accession>
<protein>
    <submittedName>
        <fullName evidence="1">Uncharacterized protein</fullName>
    </submittedName>
</protein>
<keyword evidence="2" id="KW-1185">Reference proteome</keyword>
<sequence>MASFDCSNCDHSQTVSDTYVGRRIKCPKCGDEGTITESLTASLTTSPDSPLSENIVVLRQPGGSIRTRLTHSIVLNKESSLEREFITVIDKTLPAGLTGCVGVWTVYEPETDYRPAQYVYASRYSVKALEEIRAFETRFLVFNVWGRHVQTLSSSVIADVAAGATRQCASQWMLYDENEACEYYASIAYLATVRTASGHVFETNIAPILAEAKKFSSKFSADDLAPTPRPK</sequence>
<dbReference type="KEGG" id="rcf:Poly24_43550"/>
<dbReference type="EMBL" id="CP036348">
    <property type="protein sequence ID" value="QDV70629.1"/>
    <property type="molecule type" value="Genomic_DNA"/>
</dbReference>
<proteinExistence type="predicted"/>